<name>A0ABY4W816_9PROT</name>
<feature type="domain" description="HTH gntR-type" evidence="5">
    <location>
        <begin position="13"/>
        <end position="81"/>
    </location>
</feature>
<evidence type="ECO:0000259" key="5">
    <source>
        <dbReference type="PROSITE" id="PS50949"/>
    </source>
</evidence>
<keyword evidence="1" id="KW-0805">Transcription regulation</keyword>
<dbReference type="Gene3D" id="3.40.1410.10">
    <property type="entry name" value="Chorismate lyase-like"/>
    <property type="match status" value="1"/>
</dbReference>
<keyword evidence="7" id="KW-1185">Reference proteome</keyword>
<dbReference type="PRINTS" id="PR00035">
    <property type="entry name" value="HTHGNTR"/>
</dbReference>
<evidence type="ECO:0000256" key="3">
    <source>
        <dbReference type="ARBA" id="ARBA00023163"/>
    </source>
</evidence>
<dbReference type="SMART" id="SM00345">
    <property type="entry name" value="HTH_GNTR"/>
    <property type="match status" value="1"/>
</dbReference>
<dbReference type="InterPro" id="IPR050679">
    <property type="entry name" value="Bact_HTH_transcr_reg"/>
</dbReference>
<dbReference type="SUPFAM" id="SSF64288">
    <property type="entry name" value="Chorismate lyase-like"/>
    <property type="match status" value="1"/>
</dbReference>
<evidence type="ECO:0000313" key="6">
    <source>
        <dbReference type="EMBL" id="USG62986.1"/>
    </source>
</evidence>
<dbReference type="InterPro" id="IPR036388">
    <property type="entry name" value="WH-like_DNA-bd_sf"/>
</dbReference>
<dbReference type="EMBL" id="CP098747">
    <property type="protein sequence ID" value="USG62986.1"/>
    <property type="molecule type" value="Genomic_DNA"/>
</dbReference>
<keyword evidence="2" id="KW-0238">DNA-binding</keyword>
<evidence type="ECO:0000256" key="2">
    <source>
        <dbReference type="ARBA" id="ARBA00023125"/>
    </source>
</evidence>
<protein>
    <recommendedName>
        <fullName evidence="4">Histidine utilization repressor</fullName>
    </recommendedName>
</protein>
<sequence length="246" mass="27329">MNIATQLDVKKSEPLYIQIKRLIVEKIQSGAWKAGDKIPTEHALVRDLDASRMTVNRALRELTQDGVLARRQGSGTFVAPAKLETGLLEIKNIADEIISRGNTHSSEILALETVIAPDDISIVMSGAAGNSFFHCVLLHRENNEPVQLEDRYVNPAQVPNFLQQDFGSETPSGFLIRTVPYSRADHRISAEIPTEEQKSLLSLREGEPVLTLERHTYAGDDVITTVRLYHPGSRFAFGGAFTPDRR</sequence>
<dbReference type="InterPro" id="IPR036390">
    <property type="entry name" value="WH_DNA-bd_sf"/>
</dbReference>
<evidence type="ECO:0000256" key="1">
    <source>
        <dbReference type="ARBA" id="ARBA00023015"/>
    </source>
</evidence>
<dbReference type="RefSeq" id="WP_251937365.1">
    <property type="nucleotide sequence ID" value="NZ_CP098747.1"/>
</dbReference>
<dbReference type="Proteomes" id="UP001056291">
    <property type="component" value="Chromosome"/>
</dbReference>
<organism evidence="6 7">
    <name type="scientific">Sneathiella marina</name>
    <dbReference type="NCBI Taxonomy" id="2950108"/>
    <lineage>
        <taxon>Bacteria</taxon>
        <taxon>Pseudomonadati</taxon>
        <taxon>Pseudomonadota</taxon>
        <taxon>Alphaproteobacteria</taxon>
        <taxon>Sneathiellales</taxon>
        <taxon>Sneathiellaceae</taxon>
        <taxon>Sneathiella</taxon>
    </lineage>
</organism>
<dbReference type="InterPro" id="IPR011663">
    <property type="entry name" value="UTRA"/>
</dbReference>
<dbReference type="SUPFAM" id="SSF46785">
    <property type="entry name" value="Winged helix' DNA-binding domain"/>
    <property type="match status" value="1"/>
</dbReference>
<reference evidence="6" key="1">
    <citation type="submission" date="2022-06" db="EMBL/GenBank/DDBJ databases">
        <title>Sneathiella actinostolidae sp. nov., isolated from a sea anemonein the Western Pacific Ocean.</title>
        <authorList>
            <person name="Wei M.J."/>
        </authorList>
    </citation>
    <scope>NUCLEOTIDE SEQUENCE</scope>
    <source>
        <strain evidence="6">PHK-P5</strain>
    </source>
</reference>
<dbReference type="SMART" id="SM00866">
    <property type="entry name" value="UTRA"/>
    <property type="match status" value="1"/>
</dbReference>
<dbReference type="Gene3D" id="1.10.10.10">
    <property type="entry name" value="Winged helix-like DNA-binding domain superfamily/Winged helix DNA-binding domain"/>
    <property type="match status" value="1"/>
</dbReference>
<dbReference type="NCBIfam" id="TIGR02018">
    <property type="entry name" value="his_ut_repres"/>
    <property type="match status" value="1"/>
</dbReference>
<dbReference type="InterPro" id="IPR028978">
    <property type="entry name" value="Chorismate_lyase_/UTRA_dom_sf"/>
</dbReference>
<keyword evidence="3" id="KW-0804">Transcription</keyword>
<dbReference type="Pfam" id="PF07702">
    <property type="entry name" value="UTRA"/>
    <property type="match status" value="1"/>
</dbReference>
<evidence type="ECO:0000313" key="7">
    <source>
        <dbReference type="Proteomes" id="UP001056291"/>
    </source>
</evidence>
<dbReference type="Pfam" id="PF00392">
    <property type="entry name" value="GntR"/>
    <property type="match status" value="1"/>
</dbReference>
<dbReference type="PANTHER" id="PTHR44846:SF16">
    <property type="entry name" value="TRANSCRIPTIONAL REGULATOR PHNF-RELATED"/>
    <property type="match status" value="1"/>
</dbReference>
<dbReference type="InterPro" id="IPR010248">
    <property type="entry name" value="His_ut_repres"/>
</dbReference>
<dbReference type="PANTHER" id="PTHR44846">
    <property type="entry name" value="MANNOSYL-D-GLYCERATE TRANSPORT/METABOLISM SYSTEM REPRESSOR MNGR-RELATED"/>
    <property type="match status" value="1"/>
</dbReference>
<dbReference type="InterPro" id="IPR000524">
    <property type="entry name" value="Tscrpt_reg_HTH_GntR"/>
</dbReference>
<dbReference type="CDD" id="cd07377">
    <property type="entry name" value="WHTH_GntR"/>
    <property type="match status" value="1"/>
</dbReference>
<dbReference type="PROSITE" id="PS50949">
    <property type="entry name" value="HTH_GNTR"/>
    <property type="match status" value="1"/>
</dbReference>
<accession>A0ABY4W816</accession>
<gene>
    <name evidence="6" type="primary">hutC</name>
    <name evidence="6" type="ORF">NBZ79_08345</name>
</gene>
<evidence type="ECO:0000256" key="4">
    <source>
        <dbReference type="NCBIfam" id="TIGR02018"/>
    </source>
</evidence>
<proteinExistence type="predicted"/>